<dbReference type="AlphaFoldDB" id="A0AAE1C3U9"/>
<feature type="region of interest" description="Disordered" evidence="1">
    <location>
        <begin position="115"/>
        <end position="225"/>
    </location>
</feature>
<dbReference type="EMBL" id="JAUTXT010000008">
    <property type="protein sequence ID" value="KAK3677103.1"/>
    <property type="molecule type" value="Genomic_DNA"/>
</dbReference>
<feature type="compositionally biased region" description="Basic and acidic residues" evidence="1">
    <location>
        <begin position="115"/>
        <end position="149"/>
    </location>
</feature>
<protein>
    <submittedName>
        <fullName evidence="2">Uncharacterized protein</fullName>
    </submittedName>
</protein>
<sequence length="225" mass="26089">MSRYNSRYDDDEGYSSSDSTLVNERQRRPAPTRPRQSRYRTPSSSRSRSRSRSRSPPPRPRTSYHHDDTHSTRSARTAETPGSGGSKFDTLGKATIAIGIISVLSGLLQIWNTKKTAERERQDKRRRREMFERSKVQRRREEAKVEDERRRRRDRARWEEERSEVSDVRRIGYAGRAREEESLPRQIRMIEGGEGEGEGGGGGRRRGGVGDDVGYEDDYRSRRGR</sequence>
<evidence type="ECO:0000313" key="3">
    <source>
        <dbReference type="Proteomes" id="UP001274830"/>
    </source>
</evidence>
<organism evidence="2 3">
    <name type="scientific">Recurvomyces mirabilis</name>
    <dbReference type="NCBI Taxonomy" id="574656"/>
    <lineage>
        <taxon>Eukaryota</taxon>
        <taxon>Fungi</taxon>
        <taxon>Dikarya</taxon>
        <taxon>Ascomycota</taxon>
        <taxon>Pezizomycotina</taxon>
        <taxon>Dothideomycetes</taxon>
        <taxon>Dothideomycetidae</taxon>
        <taxon>Mycosphaerellales</taxon>
        <taxon>Teratosphaeriaceae</taxon>
        <taxon>Recurvomyces</taxon>
    </lineage>
</organism>
<keyword evidence="3" id="KW-1185">Reference proteome</keyword>
<feature type="region of interest" description="Disordered" evidence="1">
    <location>
        <begin position="1"/>
        <end position="90"/>
    </location>
</feature>
<dbReference type="Proteomes" id="UP001274830">
    <property type="component" value="Unassembled WGS sequence"/>
</dbReference>
<evidence type="ECO:0000313" key="2">
    <source>
        <dbReference type="EMBL" id="KAK3677103.1"/>
    </source>
</evidence>
<proteinExistence type="predicted"/>
<comment type="caution">
    <text evidence="2">The sequence shown here is derived from an EMBL/GenBank/DDBJ whole genome shotgun (WGS) entry which is preliminary data.</text>
</comment>
<gene>
    <name evidence="2" type="ORF">LTR78_003308</name>
</gene>
<reference evidence="2" key="1">
    <citation type="submission" date="2023-07" db="EMBL/GenBank/DDBJ databases">
        <title>Black Yeasts Isolated from many extreme environments.</title>
        <authorList>
            <person name="Coleine C."/>
            <person name="Stajich J.E."/>
            <person name="Selbmann L."/>
        </authorList>
    </citation>
    <scope>NUCLEOTIDE SEQUENCE</scope>
    <source>
        <strain evidence="2">CCFEE 5485</strain>
    </source>
</reference>
<accession>A0AAE1C3U9</accession>
<feature type="compositionally biased region" description="Basic and acidic residues" evidence="1">
    <location>
        <begin position="156"/>
        <end position="183"/>
    </location>
</feature>
<evidence type="ECO:0000256" key="1">
    <source>
        <dbReference type="SAM" id="MobiDB-lite"/>
    </source>
</evidence>
<name>A0AAE1C3U9_9PEZI</name>